<keyword evidence="2" id="KW-0472">Membrane</keyword>
<gene>
    <name evidence="3" type="ORF">NE237_021761</name>
</gene>
<organism evidence="3 4">
    <name type="scientific">Protea cynaroides</name>
    <dbReference type="NCBI Taxonomy" id="273540"/>
    <lineage>
        <taxon>Eukaryota</taxon>
        <taxon>Viridiplantae</taxon>
        <taxon>Streptophyta</taxon>
        <taxon>Embryophyta</taxon>
        <taxon>Tracheophyta</taxon>
        <taxon>Spermatophyta</taxon>
        <taxon>Magnoliopsida</taxon>
        <taxon>Proteales</taxon>
        <taxon>Proteaceae</taxon>
        <taxon>Protea</taxon>
    </lineage>
</organism>
<dbReference type="AlphaFoldDB" id="A0A9Q0H8D4"/>
<dbReference type="PANTHER" id="PTHR35280:SF1">
    <property type="entry name" value="F17L21.9"/>
    <property type="match status" value="1"/>
</dbReference>
<feature type="region of interest" description="Disordered" evidence="1">
    <location>
        <begin position="79"/>
        <end position="107"/>
    </location>
</feature>
<feature type="compositionally biased region" description="Basic and acidic residues" evidence="1">
    <location>
        <begin position="171"/>
        <end position="180"/>
    </location>
</feature>
<protein>
    <submittedName>
        <fullName evidence="3">Uncharacterized protein</fullName>
    </submittedName>
</protein>
<name>A0A9Q0H8D4_9MAGN</name>
<feature type="region of interest" description="Disordered" evidence="1">
    <location>
        <begin position="171"/>
        <end position="196"/>
    </location>
</feature>
<keyword evidence="4" id="KW-1185">Reference proteome</keyword>
<sequence>MDIEEEEEVQQQMNAKFDAELIHRAIQQLNEDKREQITKVSKDSLVEDDERVLFSRLLTQLEMLNEAVTIEAPKLASEKDVLSPVSKAEGKDENVGGPKDGSTEMGQEEILRELRKVKRQNRITHWLLSTMIFLTVAWQLSEVSLIITMKNKFSHPFKTVGNAVKGMLRAQRKDETDDSTKNLADLPTLGLKDDSD</sequence>
<dbReference type="PANTHER" id="PTHR35280">
    <property type="entry name" value="F17L21.9"/>
    <property type="match status" value="1"/>
</dbReference>
<accession>A0A9Q0H8D4</accession>
<dbReference type="OrthoDB" id="782808at2759"/>
<proteinExistence type="predicted"/>
<evidence type="ECO:0000256" key="1">
    <source>
        <dbReference type="SAM" id="MobiDB-lite"/>
    </source>
</evidence>
<evidence type="ECO:0000256" key="2">
    <source>
        <dbReference type="SAM" id="Phobius"/>
    </source>
</evidence>
<keyword evidence="2" id="KW-1133">Transmembrane helix</keyword>
<reference evidence="3" key="1">
    <citation type="journal article" date="2023" name="Plant J.">
        <title>The genome of the king protea, Protea cynaroides.</title>
        <authorList>
            <person name="Chang J."/>
            <person name="Duong T.A."/>
            <person name="Schoeman C."/>
            <person name="Ma X."/>
            <person name="Roodt D."/>
            <person name="Barker N."/>
            <person name="Li Z."/>
            <person name="Van de Peer Y."/>
            <person name="Mizrachi E."/>
        </authorList>
    </citation>
    <scope>NUCLEOTIDE SEQUENCE</scope>
    <source>
        <tissue evidence="3">Young leaves</tissue>
    </source>
</reference>
<keyword evidence="2" id="KW-0812">Transmembrane</keyword>
<comment type="caution">
    <text evidence="3">The sequence shown here is derived from an EMBL/GenBank/DDBJ whole genome shotgun (WGS) entry which is preliminary data.</text>
</comment>
<feature type="transmembrane region" description="Helical" evidence="2">
    <location>
        <begin position="123"/>
        <end position="141"/>
    </location>
</feature>
<dbReference type="EMBL" id="JAMYWD010000009">
    <property type="protein sequence ID" value="KAJ4961851.1"/>
    <property type="molecule type" value="Genomic_DNA"/>
</dbReference>
<evidence type="ECO:0000313" key="4">
    <source>
        <dbReference type="Proteomes" id="UP001141806"/>
    </source>
</evidence>
<evidence type="ECO:0000313" key="3">
    <source>
        <dbReference type="EMBL" id="KAJ4961851.1"/>
    </source>
</evidence>
<dbReference type="Proteomes" id="UP001141806">
    <property type="component" value="Unassembled WGS sequence"/>
</dbReference>